<dbReference type="GO" id="GO:0006207">
    <property type="term" value="P:'de novo' pyrimidine nucleobase biosynthetic process"/>
    <property type="evidence" value="ECO:0007669"/>
    <property type="project" value="InterPro"/>
</dbReference>
<evidence type="ECO:0000313" key="9">
    <source>
        <dbReference type="EMBL" id="KKL63379.1"/>
    </source>
</evidence>
<evidence type="ECO:0000256" key="4">
    <source>
        <dbReference type="ARBA" id="ARBA00022793"/>
    </source>
</evidence>
<dbReference type="AlphaFoldDB" id="A0A0F9DNU6"/>
<sequence length="241" mass="25789">MRPAKDYIVFPLDVPSMAAAKEYVALLSDVVGMFKVGLELFVRSGPQIIEWIKCSGDTQVFLDLKLHDIPETVKRAMRSISDLGVTFATVHCGETKQMLEAAVAGSGGDVGVLGVTVLTSVSGTDLHTAGFREEFHSDASKLVMKRAAMAKGSGCMGVVCSGLEVRMIKDAFGKDFIGVTPGIRPAIDGVPDDQQRVTTPAQAILNGADYLVIGRPIREAKDPRSAAIQITTEIKQALKRI</sequence>
<dbReference type="SUPFAM" id="SSF51366">
    <property type="entry name" value="Ribulose-phoshate binding barrel"/>
    <property type="match status" value="1"/>
</dbReference>
<accession>A0A0F9DNU6</accession>
<dbReference type="InterPro" id="IPR018089">
    <property type="entry name" value="OMPdecase_AS"/>
</dbReference>
<proteinExistence type="inferred from homology"/>
<evidence type="ECO:0000256" key="2">
    <source>
        <dbReference type="ARBA" id="ARBA00012321"/>
    </source>
</evidence>
<evidence type="ECO:0000256" key="1">
    <source>
        <dbReference type="ARBA" id="ARBA00004861"/>
    </source>
</evidence>
<protein>
    <recommendedName>
        <fullName evidence="3">Orotidine 5'-phosphate decarboxylase</fullName>
        <ecNumber evidence="2">4.1.1.23</ecNumber>
    </recommendedName>
    <alternativeName>
        <fullName evidence="7">OMP decarboxylase</fullName>
    </alternativeName>
</protein>
<organism evidence="9">
    <name type="scientific">marine sediment metagenome</name>
    <dbReference type="NCBI Taxonomy" id="412755"/>
    <lineage>
        <taxon>unclassified sequences</taxon>
        <taxon>metagenomes</taxon>
        <taxon>ecological metagenomes</taxon>
    </lineage>
</organism>
<feature type="domain" description="Orotidine 5'-phosphate decarboxylase" evidence="8">
    <location>
        <begin position="7"/>
        <end position="230"/>
    </location>
</feature>
<gene>
    <name evidence="9" type="ORF">LCGC14_2175670</name>
</gene>
<dbReference type="EMBL" id="LAZR01028191">
    <property type="protein sequence ID" value="KKL63379.1"/>
    <property type="molecule type" value="Genomic_DNA"/>
</dbReference>
<dbReference type="HAMAP" id="MF_01200_B">
    <property type="entry name" value="OMPdecase_type1_B"/>
    <property type="match status" value="1"/>
</dbReference>
<dbReference type="PANTHER" id="PTHR32119:SF2">
    <property type="entry name" value="OROTIDINE 5'-PHOSPHATE DECARBOXYLASE"/>
    <property type="match status" value="1"/>
</dbReference>
<dbReference type="PANTHER" id="PTHR32119">
    <property type="entry name" value="OROTIDINE 5'-PHOSPHATE DECARBOXYLASE"/>
    <property type="match status" value="1"/>
</dbReference>
<evidence type="ECO:0000256" key="6">
    <source>
        <dbReference type="ARBA" id="ARBA00023239"/>
    </source>
</evidence>
<dbReference type="SMART" id="SM00934">
    <property type="entry name" value="OMPdecase"/>
    <property type="match status" value="1"/>
</dbReference>
<keyword evidence="4" id="KW-0210">Decarboxylase</keyword>
<dbReference type="GO" id="GO:0005829">
    <property type="term" value="C:cytosol"/>
    <property type="evidence" value="ECO:0007669"/>
    <property type="project" value="TreeGrafter"/>
</dbReference>
<dbReference type="NCBIfam" id="TIGR01740">
    <property type="entry name" value="pyrF"/>
    <property type="match status" value="1"/>
</dbReference>
<dbReference type="InterPro" id="IPR047596">
    <property type="entry name" value="OMPdecase_bac"/>
</dbReference>
<comment type="pathway">
    <text evidence="1">Pyrimidine metabolism; UMP biosynthesis via de novo pathway; UMP from orotate: step 2/2.</text>
</comment>
<dbReference type="Pfam" id="PF00215">
    <property type="entry name" value="OMPdecase"/>
    <property type="match status" value="1"/>
</dbReference>
<evidence type="ECO:0000259" key="8">
    <source>
        <dbReference type="SMART" id="SM00934"/>
    </source>
</evidence>
<evidence type="ECO:0000256" key="3">
    <source>
        <dbReference type="ARBA" id="ARBA00021923"/>
    </source>
</evidence>
<comment type="caution">
    <text evidence="9">The sequence shown here is derived from an EMBL/GenBank/DDBJ whole genome shotgun (WGS) entry which is preliminary data.</text>
</comment>
<dbReference type="Gene3D" id="3.20.20.70">
    <property type="entry name" value="Aldolase class I"/>
    <property type="match status" value="1"/>
</dbReference>
<name>A0A0F9DNU6_9ZZZZ</name>
<dbReference type="InterPro" id="IPR014732">
    <property type="entry name" value="OMPdecase"/>
</dbReference>
<dbReference type="InterPro" id="IPR013785">
    <property type="entry name" value="Aldolase_TIM"/>
</dbReference>
<evidence type="ECO:0000256" key="5">
    <source>
        <dbReference type="ARBA" id="ARBA00022975"/>
    </source>
</evidence>
<dbReference type="NCBIfam" id="NF001273">
    <property type="entry name" value="PRK00230.1"/>
    <property type="match status" value="1"/>
</dbReference>
<dbReference type="CDD" id="cd04725">
    <property type="entry name" value="OMP_decarboxylase_like"/>
    <property type="match status" value="1"/>
</dbReference>
<reference evidence="9" key="1">
    <citation type="journal article" date="2015" name="Nature">
        <title>Complex archaea that bridge the gap between prokaryotes and eukaryotes.</title>
        <authorList>
            <person name="Spang A."/>
            <person name="Saw J.H."/>
            <person name="Jorgensen S.L."/>
            <person name="Zaremba-Niedzwiedzka K."/>
            <person name="Martijn J."/>
            <person name="Lind A.E."/>
            <person name="van Eijk R."/>
            <person name="Schleper C."/>
            <person name="Guy L."/>
            <person name="Ettema T.J."/>
        </authorList>
    </citation>
    <scope>NUCLEOTIDE SEQUENCE</scope>
</reference>
<dbReference type="PROSITE" id="PS00156">
    <property type="entry name" value="OMPDECASE"/>
    <property type="match status" value="1"/>
</dbReference>
<dbReference type="EC" id="4.1.1.23" evidence="2"/>
<dbReference type="InterPro" id="IPR011060">
    <property type="entry name" value="RibuloseP-bd_barrel"/>
</dbReference>
<dbReference type="GO" id="GO:0004590">
    <property type="term" value="F:orotidine-5'-phosphate decarboxylase activity"/>
    <property type="evidence" value="ECO:0007669"/>
    <property type="project" value="UniProtKB-EC"/>
</dbReference>
<dbReference type="InterPro" id="IPR001754">
    <property type="entry name" value="OMPdeCOase_dom"/>
</dbReference>
<keyword evidence="6" id="KW-0456">Lyase</keyword>
<dbReference type="UniPathway" id="UPA00070">
    <property type="reaction ID" value="UER00120"/>
</dbReference>
<evidence type="ECO:0000256" key="7">
    <source>
        <dbReference type="ARBA" id="ARBA00033428"/>
    </source>
</evidence>
<dbReference type="GO" id="GO:0044205">
    <property type="term" value="P:'de novo' UMP biosynthetic process"/>
    <property type="evidence" value="ECO:0007669"/>
    <property type="project" value="UniProtKB-UniPathway"/>
</dbReference>
<keyword evidence="5" id="KW-0665">Pyrimidine biosynthesis</keyword>